<dbReference type="EMBL" id="HE601226">
    <property type="protein sequence ID" value="CAP32137.1"/>
    <property type="molecule type" value="Genomic_DNA"/>
</dbReference>
<evidence type="ECO:0000256" key="3">
    <source>
        <dbReference type="ARBA" id="ARBA00012030"/>
    </source>
</evidence>
<dbReference type="InParanoid" id="A8XHL3"/>
<dbReference type="WormBase" id="CBG13328">
    <property type="protein sequence ID" value="CBP46475"/>
    <property type="gene ID" value="WBGene00034107"/>
</dbReference>
<evidence type="ECO:0000256" key="4">
    <source>
        <dbReference type="ARBA" id="ARBA00022763"/>
    </source>
</evidence>
<dbReference type="InterPro" id="IPR005122">
    <property type="entry name" value="Uracil-DNA_glycosylase-like"/>
</dbReference>
<dbReference type="Gene3D" id="3.40.470.10">
    <property type="entry name" value="Uracil-DNA glycosylase-like domain"/>
    <property type="match status" value="1"/>
</dbReference>
<dbReference type="NCBIfam" id="NF003589">
    <property type="entry name" value="PRK05254.1-2"/>
    <property type="match status" value="1"/>
</dbReference>
<dbReference type="CTD" id="8583450"/>
<dbReference type="NCBIfam" id="NF003588">
    <property type="entry name" value="PRK05254.1-1"/>
    <property type="match status" value="1"/>
</dbReference>
<dbReference type="RefSeq" id="XP_002641459.1">
    <property type="nucleotide sequence ID" value="XM_002641413.1"/>
</dbReference>
<comment type="function">
    <text evidence="7">Excises uracil residues from the DNA which can arise as a result of misincorporation of dUMP residues by DNA polymerase or due to deamination of cytosine.</text>
</comment>
<dbReference type="AlphaFoldDB" id="A8XHL3"/>
<accession>A8XHL3</accession>
<protein>
    <recommendedName>
        <fullName evidence="3 7">Uracil-DNA glycosylase</fullName>
        <shortName evidence="7">UDG</shortName>
        <ecNumber evidence="3 7">3.2.2.27</ecNumber>
    </recommendedName>
</protein>
<feature type="compositionally biased region" description="Polar residues" evidence="8">
    <location>
        <begin position="215"/>
        <end position="225"/>
    </location>
</feature>
<dbReference type="HOGENOM" id="CLU_395997_0_0_1"/>
<dbReference type="Proteomes" id="UP000008549">
    <property type="component" value="Unassembled WGS sequence"/>
</dbReference>
<feature type="region of interest" description="Disordered" evidence="8">
    <location>
        <begin position="204"/>
        <end position="419"/>
    </location>
</feature>
<evidence type="ECO:0000256" key="2">
    <source>
        <dbReference type="ARBA" id="ARBA00008184"/>
    </source>
</evidence>
<dbReference type="GeneID" id="8583450"/>
<dbReference type="GO" id="GO:0005634">
    <property type="term" value="C:nucleus"/>
    <property type="evidence" value="ECO:0000318"/>
    <property type="project" value="GO_Central"/>
</dbReference>
<dbReference type="EC" id="3.2.2.27" evidence="3 7"/>
<feature type="compositionally biased region" description="Basic and acidic residues" evidence="8">
    <location>
        <begin position="275"/>
        <end position="284"/>
    </location>
</feature>
<organism evidence="10 11">
    <name type="scientific">Caenorhabditis briggsae</name>
    <dbReference type="NCBI Taxonomy" id="6238"/>
    <lineage>
        <taxon>Eukaryota</taxon>
        <taxon>Metazoa</taxon>
        <taxon>Ecdysozoa</taxon>
        <taxon>Nematoda</taxon>
        <taxon>Chromadorea</taxon>
        <taxon>Rhabditida</taxon>
        <taxon>Rhabditina</taxon>
        <taxon>Rhabditomorpha</taxon>
        <taxon>Rhabditoidea</taxon>
        <taxon>Rhabditidae</taxon>
        <taxon>Peloderinae</taxon>
        <taxon>Caenorhabditis</taxon>
    </lineage>
</organism>
<sequence>MKRTLDCSETMDERNGRILNFLTDFNDSIQTEMNAEKKLKNCREHLKTANTVVLQSNKHPGQNFMTQRNEEMVPTILNLEDEDEVVPSSSASESTEIDRGTYLDKQQDMVTSKLSFLDDITPQEDNEFSKRDELNNGISGAVAKEIQKEPCLEVDPTTSTGMIDQPKQDQILEEIQQPRTDSTVTEQITSAINELNKKCSEQQMLKSQDPAVESNLPSSSSSAVCDNSERRTFKRRAEESSNDESKLMEDRNEATFSSRRPQRARKAPIQFEIKSNIRDYSNRDHSRKRNVKKVSESTPTPLPQEPESISAPVVPTTENSSEVSPPDTSTGSHQDGKAESSEPPVALNSELYKNATPQVKPTPNKRRDRKRKSKKETVGNGETTMKRNVPSLPQSYNAGTVPLDTELPAPMSQPLPSSTIPHYPEWQRYQYNQPANGMSTSTIQQYPHNWDQNYYSQSPQQPSTSNQLGTIDKLLQSESWSQLLEEEFKKGYISKIEKFLNEEVKKGKQVFPPQSQIFTTFNVLPFEEISVVVIGQDPYHDDNQAHGLSFSVQKGVKPPPSLKNIFKELESDIDGFKRPDHGNLLGWTRQGVFMLNATLTVRAHEANSHAKIGWQTFTDTVIRMISKKSEKPIVFLLWGGFAHKKEELIDTKKHVVIKTAHPSPLSARFWWGCKCFSKCNTELENSGRNPINWSDL</sequence>
<feature type="compositionally biased region" description="Basic residues" evidence="8">
    <location>
        <begin position="363"/>
        <end position="374"/>
    </location>
</feature>
<feature type="active site" description="Proton acceptor" evidence="7">
    <location>
        <position position="537"/>
    </location>
</feature>
<dbReference type="eggNOG" id="KOG2994">
    <property type="taxonomic scope" value="Eukaryota"/>
</dbReference>
<dbReference type="GO" id="GO:0004844">
    <property type="term" value="F:uracil DNA N-glycosylase activity"/>
    <property type="evidence" value="ECO:0000318"/>
    <property type="project" value="GO_Central"/>
</dbReference>
<dbReference type="NCBIfam" id="NF003592">
    <property type="entry name" value="PRK05254.1-5"/>
    <property type="match status" value="1"/>
</dbReference>
<keyword evidence="11" id="KW-1185">Reference proteome</keyword>
<comment type="similarity">
    <text evidence="2 7">Belongs to the uracil-DNA glycosylase (UDG) superfamily. UNG family.</text>
</comment>
<feature type="compositionally biased region" description="Basic and acidic residues" evidence="8">
    <location>
        <begin position="227"/>
        <end position="253"/>
    </location>
</feature>
<keyword evidence="7" id="KW-0539">Nucleus</keyword>
<evidence type="ECO:0000256" key="1">
    <source>
        <dbReference type="ARBA" id="ARBA00001400"/>
    </source>
</evidence>
<dbReference type="PANTHER" id="PTHR11264:SF7">
    <property type="entry name" value="URACIL-DNA GLYCOSYLASE"/>
    <property type="match status" value="1"/>
</dbReference>
<evidence type="ECO:0000256" key="5">
    <source>
        <dbReference type="ARBA" id="ARBA00022801"/>
    </source>
</evidence>
<dbReference type="PANTHER" id="PTHR11264">
    <property type="entry name" value="URACIL-DNA GLYCOSYLASE"/>
    <property type="match status" value="1"/>
</dbReference>
<evidence type="ECO:0000259" key="9">
    <source>
        <dbReference type="SMART" id="SM00986"/>
    </source>
</evidence>
<dbReference type="InterPro" id="IPR002043">
    <property type="entry name" value="UDG_fam1"/>
</dbReference>
<name>A8XHL3_CAEBR</name>
<dbReference type="SMART" id="SM00987">
    <property type="entry name" value="UreE_C"/>
    <property type="match status" value="1"/>
</dbReference>
<dbReference type="GO" id="GO:0097510">
    <property type="term" value="P:base-excision repair, AP site formation via deaminated base removal"/>
    <property type="evidence" value="ECO:0000318"/>
    <property type="project" value="GO_Central"/>
</dbReference>
<evidence type="ECO:0000313" key="13">
    <source>
        <dbReference type="WormBase" id="CBG30288"/>
    </source>
</evidence>
<keyword evidence="7" id="KW-0496">Mitochondrion</keyword>
<dbReference type="WormBase" id="CBG30288">
    <property type="protein sequence ID" value="CBP41312"/>
    <property type="gene ID" value="WBGene00270526"/>
</dbReference>
<dbReference type="KEGG" id="cbr:CBG_13328"/>
<feature type="domain" description="Uracil-DNA glycosylase-like" evidence="9">
    <location>
        <begin position="522"/>
        <end position="683"/>
    </location>
</feature>
<evidence type="ECO:0000313" key="11">
    <source>
        <dbReference type="Proteomes" id="UP000008549"/>
    </source>
</evidence>
<dbReference type="GO" id="GO:0005739">
    <property type="term" value="C:mitochondrion"/>
    <property type="evidence" value="ECO:0000318"/>
    <property type="project" value="GO_Central"/>
</dbReference>
<gene>
    <name evidence="10" type="primary">Cbr-ung-1</name>
    <name evidence="12" type="ORF">CBG13328</name>
    <name evidence="13" type="ORF">CBG30288</name>
    <name evidence="10" type="ORF">CBG_13328</name>
</gene>
<dbReference type="Pfam" id="PF03167">
    <property type="entry name" value="UDG"/>
    <property type="match status" value="1"/>
</dbReference>
<reference evidence="10 11" key="1">
    <citation type="journal article" date="2003" name="PLoS Biol.">
        <title>The genome sequence of Caenorhabditis briggsae: a platform for comparative genomics.</title>
        <authorList>
            <person name="Stein L.D."/>
            <person name="Bao Z."/>
            <person name="Blasiar D."/>
            <person name="Blumenthal T."/>
            <person name="Brent M.R."/>
            <person name="Chen N."/>
            <person name="Chinwalla A."/>
            <person name="Clarke L."/>
            <person name="Clee C."/>
            <person name="Coghlan A."/>
            <person name="Coulson A."/>
            <person name="D'Eustachio P."/>
            <person name="Fitch D.H."/>
            <person name="Fulton L.A."/>
            <person name="Fulton R.E."/>
            <person name="Griffiths-Jones S."/>
            <person name="Harris T.W."/>
            <person name="Hillier L.W."/>
            <person name="Kamath R."/>
            <person name="Kuwabara P.E."/>
            <person name="Mardis E.R."/>
            <person name="Marra M.A."/>
            <person name="Miner T.L."/>
            <person name="Minx P."/>
            <person name="Mullikin J.C."/>
            <person name="Plumb R.W."/>
            <person name="Rogers J."/>
            <person name="Schein J.E."/>
            <person name="Sohrmann M."/>
            <person name="Spieth J."/>
            <person name="Stajich J.E."/>
            <person name="Wei C."/>
            <person name="Willey D."/>
            <person name="Wilson R.K."/>
            <person name="Durbin R."/>
            <person name="Waterston R.H."/>
        </authorList>
    </citation>
    <scope>NUCLEOTIDE SEQUENCE [LARGE SCALE GENOMIC DNA]</scope>
    <source>
        <strain evidence="10 11">AF16</strain>
    </source>
</reference>
<dbReference type="InterPro" id="IPR036895">
    <property type="entry name" value="Uracil-DNA_glycosylase-like_sf"/>
</dbReference>
<dbReference type="SUPFAM" id="SSF52141">
    <property type="entry name" value="Uracil-DNA glycosylase-like"/>
    <property type="match status" value="1"/>
</dbReference>
<proteinExistence type="inferred from homology"/>
<evidence type="ECO:0000313" key="12">
    <source>
        <dbReference type="WormBase" id="CBG13328"/>
    </source>
</evidence>
<evidence type="ECO:0000256" key="8">
    <source>
        <dbReference type="SAM" id="MobiDB-lite"/>
    </source>
</evidence>
<dbReference type="CDD" id="cd10027">
    <property type="entry name" value="UDG-F1-like"/>
    <property type="match status" value="1"/>
</dbReference>
<evidence type="ECO:0000313" key="10">
    <source>
        <dbReference type="EMBL" id="CAP32137.1"/>
    </source>
</evidence>
<dbReference type="FunFam" id="3.40.470.10:FF:000001">
    <property type="entry name" value="Uracil-DNA glycosylase"/>
    <property type="match status" value="1"/>
</dbReference>
<feature type="compositionally biased region" description="Polar residues" evidence="8">
    <location>
        <begin position="316"/>
        <end position="333"/>
    </location>
</feature>
<keyword evidence="6 7" id="KW-0234">DNA repair</keyword>
<evidence type="ECO:0000256" key="7">
    <source>
        <dbReference type="HAMAP-Rule" id="MF_03166"/>
    </source>
</evidence>
<evidence type="ECO:0000256" key="6">
    <source>
        <dbReference type="ARBA" id="ARBA00023204"/>
    </source>
</evidence>
<dbReference type="HAMAP" id="MF_00148">
    <property type="entry name" value="UDG"/>
    <property type="match status" value="1"/>
</dbReference>
<comment type="subcellular location">
    <subcellularLocation>
        <location evidence="7">Mitochondrion</location>
    </subcellularLocation>
    <subcellularLocation>
        <location evidence="7">Nucleus</location>
    </subcellularLocation>
</comment>
<comment type="catalytic activity">
    <reaction evidence="1 7">
        <text>Hydrolyzes single-stranded DNA or mismatched double-stranded DNA and polynucleotides, releasing free uracil.</text>
        <dbReference type="EC" id="3.2.2.27"/>
    </reaction>
</comment>
<reference evidence="10 11" key="2">
    <citation type="journal article" date="2011" name="PLoS Genet.">
        <title>Caenorhabditis briggsae recombinant inbred line genotypes reveal inter-strain incompatibility and the evolution of recombination.</title>
        <authorList>
            <person name="Ross J.A."/>
            <person name="Koboldt D.C."/>
            <person name="Staisch J.E."/>
            <person name="Chamberlin H.M."/>
            <person name="Gupta B.P."/>
            <person name="Miller R.D."/>
            <person name="Baird S.E."/>
            <person name="Haag E.S."/>
        </authorList>
    </citation>
    <scope>NUCLEOTIDE SEQUENCE [LARGE SCALE GENOMIC DNA]</scope>
    <source>
        <strain evidence="10 11">AF16</strain>
    </source>
</reference>
<dbReference type="NCBIfam" id="TIGR00628">
    <property type="entry name" value="ung"/>
    <property type="match status" value="1"/>
</dbReference>
<keyword evidence="4 7" id="KW-0227">DNA damage</keyword>
<dbReference type="STRING" id="6238.A8XHL3"/>
<keyword evidence="5 7" id="KW-0378">Hydrolase</keyword>
<dbReference type="SMART" id="SM00986">
    <property type="entry name" value="UDG"/>
    <property type="match status" value="1"/>
</dbReference>